<dbReference type="AlphaFoldDB" id="A0A0J8TWV8"/>
<comment type="caution">
    <text evidence="1">The sequence shown here is derived from an EMBL/GenBank/DDBJ whole genome shotgun (WGS) entry which is preliminary data.</text>
</comment>
<organism evidence="1 2">
    <name type="scientific">Mycolicibacterium conceptionense</name>
    <dbReference type="NCBI Taxonomy" id="451644"/>
    <lineage>
        <taxon>Bacteria</taxon>
        <taxon>Bacillati</taxon>
        <taxon>Actinomycetota</taxon>
        <taxon>Actinomycetes</taxon>
        <taxon>Mycobacteriales</taxon>
        <taxon>Mycobacteriaceae</taxon>
        <taxon>Mycolicibacterium</taxon>
    </lineage>
</organism>
<evidence type="ECO:0000313" key="1">
    <source>
        <dbReference type="EMBL" id="KMV13916.1"/>
    </source>
</evidence>
<sequence length="106" mass="11082">MKIYRSDLMAAVTGTAGPAVLAVIESAPTSALAPIAVELGMDPSAVSSVRPSTRLTHDVTAVLRELSVAQASERFGLDSHEALHGVESVQPVHPDQMHPSDMEVPA</sequence>
<dbReference type="PATRIC" id="fig|451644.5.peg.6685"/>
<dbReference type="Proteomes" id="UP000037594">
    <property type="component" value="Unassembled WGS sequence"/>
</dbReference>
<dbReference type="EMBL" id="LFOD01000064">
    <property type="protein sequence ID" value="KMV13916.1"/>
    <property type="molecule type" value="Genomic_DNA"/>
</dbReference>
<proteinExistence type="predicted"/>
<gene>
    <name evidence="1" type="ORF">ACT17_32555</name>
</gene>
<reference evidence="1 2" key="1">
    <citation type="submission" date="2015-06" db="EMBL/GenBank/DDBJ databases">
        <title>Genome sequence of Mycobacterium conceptionense strain MLE.</title>
        <authorList>
            <person name="Greninger A.L."/>
            <person name="Cunningham G."/>
            <person name="Chiu C.Y."/>
            <person name="Miller S."/>
        </authorList>
    </citation>
    <scope>NUCLEOTIDE SEQUENCE [LARGE SCALE GENOMIC DNA]</scope>
    <source>
        <strain evidence="1 2">MLE</strain>
    </source>
</reference>
<dbReference type="RefSeq" id="WP_048896499.1">
    <property type="nucleotide sequence ID" value="NZ_LFOD01000064.1"/>
</dbReference>
<name>A0A0J8TWV8_9MYCO</name>
<protein>
    <submittedName>
        <fullName evidence="1">Uncharacterized protein</fullName>
    </submittedName>
</protein>
<evidence type="ECO:0000313" key="2">
    <source>
        <dbReference type="Proteomes" id="UP000037594"/>
    </source>
</evidence>
<accession>A0A0J8TWV8</accession>